<reference evidence="3" key="1">
    <citation type="submission" date="2013-04" db="EMBL/GenBank/DDBJ databases">
        <title>The Genome Sequence of Fonticula alba ATCC 38817.</title>
        <authorList>
            <consortium name="The Broad Institute Genomics Platform"/>
            <person name="Russ C."/>
            <person name="Cuomo C."/>
            <person name="Burger G."/>
            <person name="Gray M.W."/>
            <person name="Holland P.W.H."/>
            <person name="King N."/>
            <person name="Lang F.B.F."/>
            <person name="Roger A.J."/>
            <person name="Ruiz-Trillo I."/>
            <person name="Brown M."/>
            <person name="Walker B."/>
            <person name="Young S."/>
            <person name="Zeng Q."/>
            <person name="Gargeya S."/>
            <person name="Fitzgerald M."/>
            <person name="Haas B."/>
            <person name="Abouelleil A."/>
            <person name="Allen A.W."/>
            <person name="Alvarado L."/>
            <person name="Arachchi H.M."/>
            <person name="Berlin A.M."/>
            <person name="Chapman S.B."/>
            <person name="Gainer-Dewar J."/>
            <person name="Goldberg J."/>
            <person name="Griggs A."/>
            <person name="Gujja S."/>
            <person name="Hansen M."/>
            <person name="Howarth C."/>
            <person name="Imamovic A."/>
            <person name="Ireland A."/>
            <person name="Larimer J."/>
            <person name="McCowan C."/>
            <person name="Murphy C."/>
            <person name="Pearson M."/>
            <person name="Poon T.W."/>
            <person name="Priest M."/>
            <person name="Roberts A."/>
            <person name="Saif S."/>
            <person name="Shea T."/>
            <person name="Sisk P."/>
            <person name="Sykes S."/>
            <person name="Wortman J."/>
            <person name="Nusbaum C."/>
            <person name="Birren B."/>
        </authorList>
    </citation>
    <scope>NUCLEOTIDE SEQUENCE [LARGE SCALE GENOMIC DNA]</scope>
    <source>
        <strain evidence="3">ATCC 38817</strain>
    </source>
</reference>
<dbReference type="SMART" id="SM00261">
    <property type="entry name" value="FU"/>
    <property type="match status" value="17"/>
</dbReference>
<feature type="domain" description="EGF-like" evidence="2">
    <location>
        <begin position="1608"/>
        <end position="1642"/>
    </location>
</feature>
<dbReference type="eggNOG" id="KOG3525">
    <property type="taxonomic scope" value="Eukaryota"/>
</dbReference>
<feature type="domain" description="EGF-like" evidence="2">
    <location>
        <begin position="1560"/>
        <end position="1590"/>
    </location>
</feature>
<evidence type="ECO:0000313" key="3">
    <source>
        <dbReference type="EMBL" id="KCV69785.1"/>
    </source>
</evidence>
<feature type="signal peptide" evidence="1">
    <location>
        <begin position="1"/>
        <end position="41"/>
    </location>
</feature>
<dbReference type="STRING" id="691883.A0A058Z688"/>
<dbReference type="InterPro" id="IPR000742">
    <property type="entry name" value="EGF"/>
</dbReference>
<dbReference type="Proteomes" id="UP000030693">
    <property type="component" value="Unassembled WGS sequence"/>
</dbReference>
<keyword evidence="4" id="KW-1185">Reference proteome</keyword>
<dbReference type="GeneID" id="20527955"/>
<evidence type="ECO:0000256" key="1">
    <source>
        <dbReference type="SAM" id="SignalP"/>
    </source>
</evidence>
<dbReference type="EMBL" id="KB932205">
    <property type="protein sequence ID" value="KCV69785.1"/>
    <property type="molecule type" value="Genomic_DNA"/>
</dbReference>
<accession>A0A058Z688</accession>
<dbReference type="PANTHER" id="PTHR15332:SF175">
    <property type="entry name" value="PROPROTEIN CONVERTASE SUBTILISIN_KEXIN TYPE 5-LIKE"/>
    <property type="match status" value="1"/>
</dbReference>
<protein>
    <recommendedName>
        <fullName evidence="2">EGF-like domain-containing protein</fullName>
    </recommendedName>
</protein>
<dbReference type="PANTHER" id="PTHR15332">
    <property type="entry name" value="PROPROTEIN CONVERTASE SUBTILISIN_KEXIN TYPE 5-LIKE"/>
    <property type="match status" value="1"/>
</dbReference>
<dbReference type="SUPFAM" id="SSF57184">
    <property type="entry name" value="Growth factor receptor domain"/>
    <property type="match status" value="8"/>
</dbReference>
<dbReference type="OMA" id="WIMANAD"/>
<gene>
    <name evidence="3" type="ORF">H696_03230</name>
</gene>
<dbReference type="CDD" id="cd00064">
    <property type="entry name" value="FU"/>
    <property type="match status" value="8"/>
</dbReference>
<evidence type="ECO:0000259" key="2">
    <source>
        <dbReference type="SMART" id="SM00181"/>
    </source>
</evidence>
<feature type="domain" description="EGF-like" evidence="2">
    <location>
        <begin position="1419"/>
        <end position="1449"/>
    </location>
</feature>
<organism evidence="3">
    <name type="scientific">Fonticula alba</name>
    <name type="common">Slime mold</name>
    <dbReference type="NCBI Taxonomy" id="691883"/>
    <lineage>
        <taxon>Eukaryota</taxon>
        <taxon>Rotosphaerida</taxon>
        <taxon>Fonticulaceae</taxon>
        <taxon>Fonticula</taxon>
    </lineage>
</organism>
<keyword evidence="1" id="KW-0732">Signal</keyword>
<feature type="chain" id="PRO_5001566693" description="EGF-like domain-containing protein" evidence="1">
    <location>
        <begin position="42"/>
        <end position="1736"/>
    </location>
</feature>
<dbReference type="Gene3D" id="2.10.220.10">
    <property type="entry name" value="Hormone Receptor, Insulin-like Growth Factor Receptor 1, Chain A, domain 2"/>
    <property type="match status" value="10"/>
</dbReference>
<name>A0A058Z688_FONAL</name>
<feature type="domain" description="EGF-like" evidence="2">
    <location>
        <begin position="1266"/>
        <end position="1302"/>
    </location>
</feature>
<feature type="domain" description="EGF-like" evidence="2">
    <location>
        <begin position="1009"/>
        <end position="1049"/>
    </location>
</feature>
<sequence length="1736" mass="179858">MFGPCAAAGAGPLATGRPPGPALPWPLPLLALLPLLLAVISAPVARSAPAVHLHAARSPISSETLVYHTAPGRPSIGSSRSMDNLLLLFQQQDALDAVPEVRWGSFMPTDFTSRVTRLRSAPPSPKPIMHLPVVDNSGEMAFIEHTDRWVGLFAGDFDYALPGPSTELLAGVGVSTVSADLLGIYQPLNGPWRVYMATLSAGGLTGLSHSLPELPSRPHVSPGIGRAFYLASEHRLFHLLVGGNHVAQFDLSISASVRRMAVSRILSRETVCPSAADVVLLLDSHRVMILPCHPDPGFQESMLVADLPAGATADGDFITPPAPAMTEAFPFLHYLDSNGALWRADVAPLTGITWRRVLLSGVSLFSDLQLLRLKTTASGPGAWTLVRHHVALFDSEAFGCHTDPSIICDADGVVTGSPVGWTCALDRTESPFALPGQLCAGCPDGFFLDRPADEPAFSSPSHGCRPCWQYSCRTCNQDHCLACFHPLLLEPSGPGGATICVASCSENYAPLAGVCQRVDIARADLSMRSPLPDSPGDLPAGRIITGAGETCLSSGGASTLPIITSPALPCPRNILLFSGSQESWIMANADIGKPDKAPPRPVDILSRGIRGPVIALAEVGPFLQADGTLVLGLVLCGGEAGELFEAWLSCPGSGLCMASSLASPQSLGVVACVGVQRLGPQAIVAYSSALGVVIHLQADLTSLRFKSFSMKGVGLVGLPSVRANRSLPASRDPDPWLVVGTPGSNTVAGPLALPARDSRWRGLSQGFITRDFLDSEALYAPVYLPRGSLGFGSELFFARTSGQRLEVVRVPGDMLPSGRTIRLATSLQVLGDYPSVVGGGLGFQREIHFQALCLDGWSMPEYPSALLLLTRKFFGLSLLRCRSASEPCFLLPARFARLSPGLELQPDEDFWMPFIARVLEPPEPAREGTALTLWTHGRSIGGVVTGLEFSCSSGHYGLDCRPCHPSCRQCNGPGAADCTVCMHWLPGAPQECIATCPPGSSPGPLPQDPCQCHSSCSQCDISAHAPVRCIDCRPGFVLPPDEPAPAVCLPCAHPCLRCTLPEHPTACTACMPGNYFHQGQCLLACPDGFWPDHLELKCAACSAACASCSSSDFCIVCKPGWFRRSDGQCIRCDASCASCHGLDSCLTCQPGLVFLQTAEQVDSLCGRTCPPGELPGASRCVKCDDSCGLCAVGPSQCVACAEGHRWASGPPRPGGTGSCVPCHPGCASCTSGSCHACGGGLLLTRQGDCVAVCPAGTYGTDESCQPCDVSCATCVGGQADQCASCAAGLALAEVADGVGSCRSTCPTGEYHDVPSGSCMPCDAACATCNGPSDRDCWRCASGVLQDGDCVQHCAAKHVALAGRCLPCHVSCDQCAGTRSTECLPACPSELLALPAGASPMRCVPACPVGYSASGAGCTPCGEHCASCPGRPDACALCDRGWLLDAPLCVASCPVQTTPLGGQCMVCDETCDACFGPGPEDCVTCGRRFPLLFDGRCLATCPPGTFQDGKACLPCNGSCAGCNGPEPVHCTACPGGLVLHVGVCTSACPDGFFPEGGLCVRCEPTCATCDNPDTCASCGAGRFLSPAGLCVDSCPAGAHACAASGRCLACPAHCAECTSSGASCMPACTGCEEGFFLSDDQCVASCPAGTYSPPELGACAACAASCPTCVERADRCTSCASGVLAGQRPGADALPVAVQDLVRAAWQADPAMRPHAAILRQQCAALFVTAGGLGISL</sequence>
<dbReference type="InterPro" id="IPR009030">
    <property type="entry name" value="Growth_fac_rcpt_cys_sf"/>
</dbReference>
<dbReference type="SMART" id="SM00181">
    <property type="entry name" value="EGF"/>
    <property type="match status" value="9"/>
</dbReference>
<proteinExistence type="predicted"/>
<dbReference type="InterPro" id="IPR006212">
    <property type="entry name" value="Furin_repeat"/>
</dbReference>
<feature type="domain" description="EGF-like" evidence="2">
    <location>
        <begin position="1320"/>
        <end position="1350"/>
    </location>
</feature>
<dbReference type="RefSeq" id="XP_009495391.1">
    <property type="nucleotide sequence ID" value="XM_009497116.1"/>
</dbReference>
<feature type="domain" description="EGF-like" evidence="2">
    <location>
        <begin position="1100"/>
        <end position="1130"/>
    </location>
</feature>
<feature type="domain" description="EGF-like" evidence="2">
    <location>
        <begin position="1050"/>
        <end position="1099"/>
    </location>
</feature>
<evidence type="ECO:0000313" key="4">
    <source>
        <dbReference type="Proteomes" id="UP000030693"/>
    </source>
</evidence>
<feature type="domain" description="EGF-like" evidence="2">
    <location>
        <begin position="1138"/>
        <end position="1181"/>
    </location>
</feature>
<dbReference type="OrthoDB" id="300641at2759"/>